<dbReference type="InterPro" id="IPR006144">
    <property type="entry name" value="Secretion_HlyD_CS"/>
</dbReference>
<evidence type="ECO:0000256" key="1">
    <source>
        <dbReference type="ARBA" id="ARBA00004167"/>
    </source>
</evidence>
<keyword evidence="3" id="KW-0813">Transport</keyword>
<dbReference type="Proteomes" id="UP000292110">
    <property type="component" value="Unassembled WGS sequence"/>
</dbReference>
<reference evidence="10 11" key="1">
    <citation type="submission" date="2019-02" db="EMBL/GenBank/DDBJ databases">
        <title>The draft genome of Acinetobacter halotolerans strain JCM 31009.</title>
        <authorList>
            <person name="Qin J."/>
            <person name="Feng Y."/>
            <person name="Nemec A."/>
            <person name="Zong Z."/>
        </authorList>
    </citation>
    <scope>NUCLEOTIDE SEQUENCE [LARGE SCALE GENOMIC DNA]</scope>
    <source>
        <strain evidence="10 11">JCM 31009</strain>
    </source>
</reference>
<dbReference type="InterPro" id="IPR058982">
    <property type="entry name" value="Beta-barrel_AprE"/>
</dbReference>
<dbReference type="Pfam" id="PF26002">
    <property type="entry name" value="Beta-barrel_AprE"/>
    <property type="match status" value="1"/>
</dbReference>
<dbReference type="EMBL" id="SGIM01000002">
    <property type="protein sequence ID" value="RZF55843.1"/>
    <property type="molecule type" value="Genomic_DNA"/>
</dbReference>
<evidence type="ECO:0000256" key="2">
    <source>
        <dbReference type="ARBA" id="ARBA00009477"/>
    </source>
</evidence>
<organism evidence="10 11">
    <name type="scientific">Acinetobacter halotolerans</name>
    <dbReference type="NCBI Taxonomy" id="1752076"/>
    <lineage>
        <taxon>Bacteria</taxon>
        <taxon>Pseudomonadati</taxon>
        <taxon>Pseudomonadota</taxon>
        <taxon>Gammaproteobacteria</taxon>
        <taxon>Moraxellales</taxon>
        <taxon>Moraxellaceae</taxon>
        <taxon>Acinetobacter</taxon>
    </lineage>
</organism>
<keyword evidence="5 7" id="KW-1133">Transmembrane helix</keyword>
<evidence type="ECO:0000256" key="6">
    <source>
        <dbReference type="ARBA" id="ARBA00023136"/>
    </source>
</evidence>
<keyword evidence="6 7" id="KW-0472">Membrane</keyword>
<dbReference type="AlphaFoldDB" id="A0A4Q6XIV2"/>
<dbReference type="PANTHER" id="PTHR30386">
    <property type="entry name" value="MEMBRANE FUSION SUBUNIT OF EMRAB-TOLC MULTIDRUG EFFLUX PUMP"/>
    <property type="match status" value="1"/>
</dbReference>
<dbReference type="SUPFAM" id="SSF111369">
    <property type="entry name" value="HlyD-like secretion proteins"/>
    <property type="match status" value="1"/>
</dbReference>
<evidence type="ECO:0000256" key="5">
    <source>
        <dbReference type="ARBA" id="ARBA00022989"/>
    </source>
</evidence>
<gene>
    <name evidence="10" type="ORF">EXE30_03280</name>
</gene>
<evidence type="ECO:0000256" key="7">
    <source>
        <dbReference type="SAM" id="Phobius"/>
    </source>
</evidence>
<dbReference type="Gene3D" id="2.40.30.170">
    <property type="match status" value="1"/>
</dbReference>
<evidence type="ECO:0000256" key="3">
    <source>
        <dbReference type="ARBA" id="ARBA00022448"/>
    </source>
</evidence>
<dbReference type="GO" id="GO:0016020">
    <property type="term" value="C:membrane"/>
    <property type="evidence" value="ECO:0007669"/>
    <property type="project" value="UniProtKB-SubCell"/>
</dbReference>
<protein>
    <submittedName>
        <fullName evidence="10">HlyD family efflux transporter periplasmic adaptor subunit</fullName>
    </submittedName>
</protein>
<name>A0A4Q6XIV2_9GAMM</name>
<accession>A0A4Q6XIV2</accession>
<evidence type="ECO:0000313" key="11">
    <source>
        <dbReference type="Proteomes" id="UP000292110"/>
    </source>
</evidence>
<dbReference type="PANTHER" id="PTHR30386:SF26">
    <property type="entry name" value="TRANSPORT PROTEIN COMB"/>
    <property type="match status" value="1"/>
</dbReference>
<evidence type="ECO:0000313" key="10">
    <source>
        <dbReference type="EMBL" id="RZF55843.1"/>
    </source>
</evidence>
<evidence type="ECO:0000256" key="4">
    <source>
        <dbReference type="ARBA" id="ARBA00022692"/>
    </source>
</evidence>
<evidence type="ECO:0000259" key="8">
    <source>
        <dbReference type="Pfam" id="PF25917"/>
    </source>
</evidence>
<comment type="caution">
    <text evidence="10">The sequence shown here is derived from an EMBL/GenBank/DDBJ whole genome shotgun (WGS) entry which is preliminary data.</text>
</comment>
<dbReference type="Gene3D" id="1.10.287.470">
    <property type="entry name" value="Helix hairpin bin"/>
    <property type="match status" value="1"/>
</dbReference>
<dbReference type="PROSITE" id="PS00543">
    <property type="entry name" value="HLYD_FAMILY"/>
    <property type="match status" value="1"/>
</dbReference>
<sequence>MSEQEQTSSRPMNVSYKEPKLPGSSLVVWLIGIGLVILLVWAWVFSLEEVSTGTGKVVPSSKEQTIQSLEGGILTKLTVREGDIVEKGQVLAQLDPTRFASNVGESQSLLISAQATAARLRAEVGNTALVFPEEVLKEPKLVKEETALYYSRRMNLEEAISGNQQALRLVQQELAMTAPLVEKGAASEVEVLRLKREANDLQNRINDIRNQYYVKAREELSKANTDIQTQLQVVKGRSDSLQRAVFRAPVRGVVKEISVTTEGGVIPQNGSLMTIVPLEDKLLIEARISPRDIAFIRPNQDALVKITAYDYAVYGGLEGKVITISPDTIRDEVKQDQFYYRVYIRTDSDRLYNKAGKEFSITPGMVATVDIRTGQKTVMDYLLKPFNKAKEALRER</sequence>
<evidence type="ECO:0000259" key="9">
    <source>
        <dbReference type="Pfam" id="PF26002"/>
    </source>
</evidence>
<dbReference type="GO" id="GO:0009306">
    <property type="term" value="P:protein secretion"/>
    <property type="evidence" value="ECO:0007669"/>
    <property type="project" value="InterPro"/>
</dbReference>
<dbReference type="InterPro" id="IPR050739">
    <property type="entry name" value="MFP"/>
</dbReference>
<dbReference type="RefSeq" id="WP_130161181.1">
    <property type="nucleotide sequence ID" value="NZ_SGIM01000002.1"/>
</dbReference>
<proteinExistence type="inferred from homology"/>
<keyword evidence="4 7" id="KW-0812">Transmembrane</keyword>
<comment type="similarity">
    <text evidence="2">Belongs to the membrane fusion protein (MFP) (TC 8.A.1) family.</text>
</comment>
<feature type="transmembrane region" description="Helical" evidence="7">
    <location>
        <begin position="21"/>
        <end position="44"/>
    </location>
</feature>
<dbReference type="Gene3D" id="2.40.50.100">
    <property type="match status" value="1"/>
</dbReference>
<dbReference type="PRINTS" id="PR01490">
    <property type="entry name" value="RTXTOXIND"/>
</dbReference>
<feature type="domain" description="Multidrug resistance protein MdtA-like barrel-sandwich hybrid" evidence="8">
    <location>
        <begin position="67"/>
        <end position="269"/>
    </location>
</feature>
<dbReference type="InterPro" id="IPR058625">
    <property type="entry name" value="MdtA-like_BSH"/>
</dbReference>
<comment type="subcellular location">
    <subcellularLocation>
        <location evidence="1">Membrane</location>
        <topology evidence="1">Single-pass membrane protein</topology>
    </subcellularLocation>
</comment>
<dbReference type="Pfam" id="PF25917">
    <property type="entry name" value="BSH_RND"/>
    <property type="match status" value="1"/>
</dbReference>
<feature type="domain" description="AprE-like beta-barrel" evidence="9">
    <location>
        <begin position="282"/>
        <end position="374"/>
    </location>
</feature>
<keyword evidence="11" id="KW-1185">Reference proteome</keyword>